<dbReference type="WBParaSite" id="HNAJ_0000421501-mRNA-1">
    <property type="protein sequence ID" value="HNAJ_0000421501-mRNA-1"/>
    <property type="gene ID" value="HNAJ_0000421501"/>
</dbReference>
<sequence length="42" mass="5127">MTRFHSFFTFSFLGFFILCDCSRGMFYLFKTIFRFCLSLFNS</sequence>
<accession>A0A0R3TAX6</accession>
<name>A0A0R3TAX6_RODNA</name>
<dbReference type="EMBL" id="UZAE01002819">
    <property type="protein sequence ID" value="VDO00074.1"/>
    <property type="molecule type" value="Genomic_DNA"/>
</dbReference>
<evidence type="ECO:0000313" key="3">
    <source>
        <dbReference type="WBParaSite" id="HNAJ_0000421501-mRNA-1"/>
    </source>
</evidence>
<proteinExistence type="predicted"/>
<reference evidence="3" key="1">
    <citation type="submission" date="2017-02" db="UniProtKB">
        <authorList>
            <consortium name="WormBaseParasite"/>
        </authorList>
    </citation>
    <scope>IDENTIFICATION</scope>
</reference>
<evidence type="ECO:0000313" key="2">
    <source>
        <dbReference type="Proteomes" id="UP000278807"/>
    </source>
</evidence>
<dbReference type="AlphaFoldDB" id="A0A0R3TAX6"/>
<organism evidence="3">
    <name type="scientific">Rodentolepis nana</name>
    <name type="common">Dwarf tapeworm</name>
    <name type="synonym">Hymenolepis nana</name>
    <dbReference type="NCBI Taxonomy" id="102285"/>
    <lineage>
        <taxon>Eukaryota</taxon>
        <taxon>Metazoa</taxon>
        <taxon>Spiralia</taxon>
        <taxon>Lophotrochozoa</taxon>
        <taxon>Platyhelminthes</taxon>
        <taxon>Cestoda</taxon>
        <taxon>Eucestoda</taxon>
        <taxon>Cyclophyllidea</taxon>
        <taxon>Hymenolepididae</taxon>
        <taxon>Rodentolepis</taxon>
    </lineage>
</organism>
<evidence type="ECO:0000313" key="1">
    <source>
        <dbReference type="EMBL" id="VDO00074.1"/>
    </source>
</evidence>
<dbReference type="Proteomes" id="UP000278807">
    <property type="component" value="Unassembled WGS sequence"/>
</dbReference>
<reference evidence="1 2" key="2">
    <citation type="submission" date="2018-11" db="EMBL/GenBank/DDBJ databases">
        <authorList>
            <consortium name="Pathogen Informatics"/>
        </authorList>
    </citation>
    <scope>NUCLEOTIDE SEQUENCE [LARGE SCALE GENOMIC DNA]</scope>
</reference>
<keyword evidence="2" id="KW-1185">Reference proteome</keyword>
<gene>
    <name evidence="1" type="ORF">HNAJ_LOCUS4214</name>
</gene>
<protein>
    <submittedName>
        <fullName evidence="1 3">Uncharacterized protein</fullName>
    </submittedName>
</protein>